<feature type="signal peptide" evidence="3">
    <location>
        <begin position="1"/>
        <end position="21"/>
    </location>
</feature>
<evidence type="ECO:0000256" key="1">
    <source>
        <dbReference type="ARBA" id="ARBA00022801"/>
    </source>
</evidence>
<organism evidence="4">
    <name type="scientific">Cladocopium goreaui</name>
    <dbReference type="NCBI Taxonomy" id="2562237"/>
    <lineage>
        <taxon>Eukaryota</taxon>
        <taxon>Sar</taxon>
        <taxon>Alveolata</taxon>
        <taxon>Dinophyceae</taxon>
        <taxon>Suessiales</taxon>
        <taxon>Symbiodiniaceae</taxon>
        <taxon>Cladocopium</taxon>
    </lineage>
</organism>
<dbReference type="Gene3D" id="3.60.21.10">
    <property type="match status" value="1"/>
</dbReference>
<keyword evidence="1" id="KW-0378">Hydrolase</keyword>
<dbReference type="EMBL" id="CAMXCT030000773">
    <property type="protein sequence ID" value="CAL4770386.1"/>
    <property type="molecule type" value="Genomic_DNA"/>
</dbReference>
<proteinExistence type="predicted"/>
<accession>A0A9P1FMS6</accession>
<sequence>MAHHVHHVGRCLCALILSCAAEIRPDEGSPGFLQMDLSLVLQEPSTAGFGSSVGFFLWHADAHVDPFYQSEHRQCKENLTLLEQNPFGIMSCDPPPKLLHSALAESRLRAAEAGHAAFALYTGDFVRHSIREMPEPAENASQIVKQVSLSAKSFFPETPLVFGTLGNSDAKQDYYQEVTSNESSNPWFEKLGGPIHGAGGMKQKVLEQFKHGSYFETTEGNVTILSLATVIYSVDHLPFGPLEEDPFGQFQWLRKRLRLAALEQRRVLIVGHISPGIETFGYTELWRPQYVAQYLEIVQDPVLGSIVSAQLFGHVHKDEIRILPKAPRGAGPIFLSSSLSPVYYNNPSFKLVEYDRRTGRLLNLKTFISDTFSSSQPSGAPTWRFGYDHVSEYGFSFAGLTMAEMVNFTASLLDGGENYQKYASWYATGYPNELEHYSLEGNTTWNSTWKQQRRREYVCAMVIQTAAEFARCAGLSTWQLPSLMEDIDRLILGRLLAWAMRSQTPTAKKILQMANRGEWEELLSLFRGLASLGYRGRGSQQVQEQFFQAPIGLEDPSLFDDEDDDDDDDGASLRDVVAGFLNVNNSNMATGIYQEDTREIRHLLPLVEMVVAPKVHVAQKKRFLEELSYALRPQELQPQAREMFVRQALQRGVVIEAVRLIETASSAVAAAATNFLGDFAFNSDRGSKEVLKVFDRIADRFQRLFSSSSDKAALMISEDWLLQAAILLCVNIAATCPAGHLKLVRLVQPVCLKILQSPQVGDKLRGNTILLLANLSMTVLNELRELQVANVLLQLVENCAISEQGKSVAESVIIFLHGEEKSTQVDILMDRSVVTNYCIPIMAHTLKGSEFRGMFPHLLYSAKLFQVLSRCRHYAERLVQDPHKVVHLLLRAVNPNGPPPRVETDYEGRRLVLEALWSLARFKLWPAENDEESMKFIETDKGLKQLRADRHIGIRTAAAGIYAQLHSDLVLEMLMVGKRLEADGWLPPGFWKHRIASLLYPFLADAQPGQA</sequence>
<dbReference type="InterPro" id="IPR016024">
    <property type="entry name" value="ARM-type_fold"/>
</dbReference>
<comment type="caution">
    <text evidence="4">The sequence shown here is derived from an EMBL/GenBank/DDBJ whole genome shotgun (WGS) entry which is preliminary data.</text>
</comment>
<keyword evidence="3" id="KW-0732">Signal</keyword>
<dbReference type="Proteomes" id="UP001152797">
    <property type="component" value="Unassembled WGS sequence"/>
</dbReference>
<dbReference type="PANTHER" id="PTHR10340:SF57">
    <property type="entry name" value="METALLOPHOS DOMAIN-CONTAINING PROTEIN"/>
    <property type="match status" value="1"/>
</dbReference>
<keyword evidence="2" id="KW-0325">Glycoprotein</keyword>
<dbReference type="AlphaFoldDB" id="A0A9P1FMS6"/>
<reference evidence="5" key="2">
    <citation type="submission" date="2024-04" db="EMBL/GenBank/DDBJ databases">
        <authorList>
            <person name="Chen Y."/>
            <person name="Shah S."/>
            <person name="Dougan E. K."/>
            <person name="Thang M."/>
            <person name="Chan C."/>
        </authorList>
    </citation>
    <scope>NUCLEOTIDE SEQUENCE [LARGE SCALE GENOMIC DNA]</scope>
</reference>
<reference evidence="4" key="1">
    <citation type="submission" date="2022-10" db="EMBL/GenBank/DDBJ databases">
        <authorList>
            <person name="Chen Y."/>
            <person name="Dougan E. K."/>
            <person name="Chan C."/>
            <person name="Rhodes N."/>
            <person name="Thang M."/>
        </authorList>
    </citation>
    <scope>NUCLEOTIDE SEQUENCE</scope>
</reference>
<evidence type="ECO:0000256" key="2">
    <source>
        <dbReference type="ARBA" id="ARBA00023180"/>
    </source>
</evidence>
<dbReference type="OrthoDB" id="348678at2759"/>
<evidence type="ECO:0000256" key="3">
    <source>
        <dbReference type="SAM" id="SignalP"/>
    </source>
</evidence>
<evidence type="ECO:0000313" key="5">
    <source>
        <dbReference type="EMBL" id="CAL1136449.1"/>
    </source>
</evidence>
<dbReference type="SUPFAM" id="SSF56300">
    <property type="entry name" value="Metallo-dependent phosphatases"/>
    <property type="match status" value="1"/>
</dbReference>
<dbReference type="PANTHER" id="PTHR10340">
    <property type="entry name" value="SPHINGOMYELIN PHOSPHODIESTERASE"/>
    <property type="match status" value="1"/>
</dbReference>
<feature type="chain" id="PRO_5043272145" evidence="3">
    <location>
        <begin position="22"/>
        <end position="1011"/>
    </location>
</feature>
<gene>
    <name evidence="4" type="ORF">C1SCF055_LOCUS10720</name>
</gene>
<dbReference type="InterPro" id="IPR029052">
    <property type="entry name" value="Metallo-depent_PP-like"/>
</dbReference>
<dbReference type="GO" id="GO:0016787">
    <property type="term" value="F:hydrolase activity"/>
    <property type="evidence" value="ECO:0007669"/>
    <property type="project" value="UniProtKB-KW"/>
</dbReference>
<evidence type="ECO:0000313" key="4">
    <source>
        <dbReference type="EMBL" id="CAI3983074.1"/>
    </source>
</evidence>
<dbReference type="EMBL" id="CAMXCT020000773">
    <property type="protein sequence ID" value="CAL1136449.1"/>
    <property type="molecule type" value="Genomic_DNA"/>
</dbReference>
<name>A0A9P1FMS6_9DINO</name>
<dbReference type="EMBL" id="CAMXCT010000773">
    <property type="protein sequence ID" value="CAI3983074.1"/>
    <property type="molecule type" value="Genomic_DNA"/>
</dbReference>
<dbReference type="SUPFAM" id="SSF48371">
    <property type="entry name" value="ARM repeat"/>
    <property type="match status" value="1"/>
</dbReference>
<dbReference type="InterPro" id="IPR011989">
    <property type="entry name" value="ARM-like"/>
</dbReference>
<evidence type="ECO:0000313" key="6">
    <source>
        <dbReference type="EMBL" id="CAL4770386.1"/>
    </source>
</evidence>
<keyword evidence="7" id="KW-1185">Reference proteome</keyword>
<evidence type="ECO:0000313" key="7">
    <source>
        <dbReference type="Proteomes" id="UP001152797"/>
    </source>
</evidence>
<dbReference type="Gene3D" id="1.25.10.10">
    <property type="entry name" value="Leucine-rich Repeat Variant"/>
    <property type="match status" value="1"/>
</dbReference>
<protein>
    <submittedName>
        <fullName evidence="6">Sphingomyelinase phosphodiesterase D (ASM-lik e phosphodiesterase D)</fullName>
    </submittedName>
</protein>